<evidence type="ECO:0000313" key="1">
    <source>
        <dbReference type="EMBL" id="GAA4636536.1"/>
    </source>
</evidence>
<dbReference type="EMBL" id="BAABHK010000017">
    <property type="protein sequence ID" value="GAA4636536.1"/>
    <property type="molecule type" value="Genomic_DNA"/>
</dbReference>
<keyword evidence="2" id="KW-1185">Reference proteome</keyword>
<comment type="caution">
    <text evidence="1">The sequence shown here is derived from an EMBL/GenBank/DDBJ whole genome shotgun (WGS) entry which is preliminary data.</text>
</comment>
<dbReference type="Proteomes" id="UP001501442">
    <property type="component" value="Unassembled WGS sequence"/>
</dbReference>
<accession>A0ABP8UQ33</accession>
<protein>
    <submittedName>
        <fullName evidence="1">Uncharacterized protein</fullName>
    </submittedName>
</protein>
<sequence length="86" mass="9277">MACAETGDVAATAYAVAGAATAGTRAIADNVPMAAAFPRLIRIQLSQTLTDCTANLFYLMRATFTMPLQPKRFVRAVWEMSPPPER</sequence>
<evidence type="ECO:0000313" key="2">
    <source>
        <dbReference type="Proteomes" id="UP001501442"/>
    </source>
</evidence>
<organism evidence="1 2">
    <name type="scientific">Actinoallomurus vinaceus</name>
    <dbReference type="NCBI Taxonomy" id="1080074"/>
    <lineage>
        <taxon>Bacteria</taxon>
        <taxon>Bacillati</taxon>
        <taxon>Actinomycetota</taxon>
        <taxon>Actinomycetes</taxon>
        <taxon>Streptosporangiales</taxon>
        <taxon>Thermomonosporaceae</taxon>
        <taxon>Actinoallomurus</taxon>
    </lineage>
</organism>
<proteinExistence type="predicted"/>
<name>A0ABP8UQ33_9ACTN</name>
<gene>
    <name evidence="1" type="ORF">GCM10023196_086690</name>
</gene>
<reference evidence="2" key="1">
    <citation type="journal article" date="2019" name="Int. J. Syst. Evol. Microbiol.">
        <title>The Global Catalogue of Microorganisms (GCM) 10K type strain sequencing project: providing services to taxonomists for standard genome sequencing and annotation.</title>
        <authorList>
            <consortium name="The Broad Institute Genomics Platform"/>
            <consortium name="The Broad Institute Genome Sequencing Center for Infectious Disease"/>
            <person name="Wu L."/>
            <person name="Ma J."/>
        </authorList>
    </citation>
    <scope>NUCLEOTIDE SEQUENCE [LARGE SCALE GENOMIC DNA]</scope>
    <source>
        <strain evidence="2">JCM 17939</strain>
    </source>
</reference>